<reference evidence="2" key="1">
    <citation type="submission" date="2017-06" db="EMBL/GenBank/DDBJ databases">
        <title>Genome analysis of Fimbriiglobus ruber SP5, the first member of the order Planctomycetales with confirmed chitinolytic capability.</title>
        <authorList>
            <person name="Ravin N.V."/>
            <person name="Rakitin A.L."/>
            <person name="Ivanova A.A."/>
            <person name="Beletsky A.V."/>
            <person name="Kulichevskaya I.S."/>
            <person name="Mardanov A.V."/>
            <person name="Dedysh S.N."/>
        </authorList>
    </citation>
    <scope>NUCLEOTIDE SEQUENCE [LARGE SCALE GENOMIC DNA]</scope>
    <source>
        <strain evidence="2">SP5</strain>
    </source>
</reference>
<dbReference type="Proteomes" id="UP000214646">
    <property type="component" value="Unassembled WGS sequence"/>
</dbReference>
<proteinExistence type="predicted"/>
<evidence type="ECO:0000313" key="1">
    <source>
        <dbReference type="EMBL" id="OWK36590.1"/>
    </source>
</evidence>
<dbReference type="AlphaFoldDB" id="A0A225D4T7"/>
<name>A0A225D4T7_9BACT</name>
<dbReference type="EMBL" id="NIDE01000017">
    <property type="protein sequence ID" value="OWK36590.1"/>
    <property type="molecule type" value="Genomic_DNA"/>
</dbReference>
<accession>A0A225D4T7</accession>
<organism evidence="1 2">
    <name type="scientific">Fimbriiglobus ruber</name>
    <dbReference type="NCBI Taxonomy" id="1908690"/>
    <lineage>
        <taxon>Bacteria</taxon>
        <taxon>Pseudomonadati</taxon>
        <taxon>Planctomycetota</taxon>
        <taxon>Planctomycetia</taxon>
        <taxon>Gemmatales</taxon>
        <taxon>Gemmataceae</taxon>
        <taxon>Fimbriiglobus</taxon>
    </lineage>
</organism>
<sequence length="51" mass="5400">MKGAGMRWTVNGAAAVAALRAIYQSGPAFWDGFWATHPRTRPAATPKTLAA</sequence>
<comment type="caution">
    <text evidence="1">The sequence shown here is derived from an EMBL/GenBank/DDBJ whole genome shotgun (WGS) entry which is preliminary data.</text>
</comment>
<keyword evidence="2" id="KW-1185">Reference proteome</keyword>
<gene>
    <name evidence="1" type="ORF">FRUB_09153</name>
</gene>
<protein>
    <submittedName>
        <fullName evidence="1">Uncharacterized protein</fullName>
    </submittedName>
</protein>
<evidence type="ECO:0000313" key="2">
    <source>
        <dbReference type="Proteomes" id="UP000214646"/>
    </source>
</evidence>